<feature type="binding site" evidence="6">
    <location>
        <position position="642"/>
    </location>
    <ligand>
        <name>ATP</name>
        <dbReference type="ChEBI" id="CHEBI:30616"/>
    </ligand>
</feature>
<feature type="domain" description="Protein kinase" evidence="8">
    <location>
        <begin position="615"/>
        <end position="870"/>
    </location>
</feature>
<dbReference type="InterPro" id="IPR017441">
    <property type="entry name" value="Protein_kinase_ATP_BS"/>
</dbReference>
<dbReference type="Gene3D" id="1.10.510.10">
    <property type="entry name" value="Transferase(Phosphotransferase) domain 1"/>
    <property type="match status" value="1"/>
</dbReference>
<feature type="region of interest" description="Disordered" evidence="7">
    <location>
        <begin position="537"/>
        <end position="576"/>
    </location>
</feature>
<sequence>MTRLPSAPSSTMQPPALPSPQQLSASLSTSSSATVTPLSGSFATLRDLGGHSPPKAGIRGRKTSQIGRTSNSSSPHSGTRTSSDQGHGRHERSRSPLRDVSVTFSSRLGLGGGCSGRETPPNEPPTTWWGGKIKSRGKVRPWHEPEDGNQEKEEVEGGWGWGDEEQVVAISRKDSIPEEQSEGWTRTREKVDVALTAVLGPNYREVAAEIVSTGLDVTREVLAVGAEVLEFAPIPGLAAAARVLVDIWDGVQLVDMNRLSCLRLTDRCATILMSIRDEIVEASEGQHPPYQVGAEMEPALRRLVDAFVGVHHLVVKIVHRPFLKRYLKRDDIAREITECDARLGDAMSVFGISIQIRILKQVLRGEEQRRADTKIILDKLLHDALAEGRLPPGILGSDGSVHSSALPLSPAAAGPASEAPASELLPTPHFSTRIAQPSPAKPTPTLHLLNSVLALQNERDTQYDTADLRQLMRNALSTSNDVDMIRVLQVSRDEMPEALKTLQRALEKVVEQQETDEHAQAEVAAVEVPKVTEPGADLVRSSTVVSTQSASTDRSRTTTTTSASSKSRSRSSRDTLDQEFIESGIESLRRLSVTFSDSPLPLSSLPSWTITRYEVDRDAKIGMGFFSDVYRGRWRTRQVAIKVLAETTPRRLFIHEVGIWKTLKHTNVLELLGASSTTGDPPWFFVSPYLKNGSLVGYLKSTDGEVDLLKMIHEISKGMTYLHGKGVLHGDLKGANVLVDDRGHCVISDFGQSEMKTEVYRVSGTPLPHGTLRWQAPELMSGHSNLTQAADVYAFAICCVEILTRGGLPWPMADDNTVRHFVLVQNMRPDLPLTRAWSSQFAGIMSTWWDRNPDARPPFVQIEVDLHSLRKKSGSDTRESPLPPPPIDMLESRKSPDMHPVPLPLLPPDTQFNILDEPLQTVGDFDHRTPMVHTDPLPNSRPTVHIPQSPIQSRLASPHDTASVVSHPMESPHAVHHYHLDESPVVHSSRASSIFMSSATDTSQSDYEFLREDLSGYESPPPADERIAEIRNERRYRMLLQHEFHPSLTLPLWSPHFVALGAVGYHSKPSGTFVTLFNSFKPKETSGGVAKDVPSLYGYGNVQQGSSRSDKRNIAQRGIDMVQSWITTKKNGDNGSTPSYSRRYSSPLRNGHKTAHLFTESTVYRYVENLSTPKMWFMANIDHIMALYGKDHSIQREDLYLVIGTLDAADHALFVSHDHPDGQVNFNVFSGSRVGQPWGQFSTSTDLSSSNLSGPVYTEEAPGYLSASKVSNSRTSGKWDTVLLARLRFPTDRSEPTSL</sequence>
<evidence type="ECO:0000313" key="10">
    <source>
        <dbReference type="Proteomes" id="UP000308730"/>
    </source>
</evidence>
<dbReference type="PRINTS" id="PR00109">
    <property type="entry name" value="TYRKINASE"/>
</dbReference>
<keyword evidence="3 6" id="KW-0547">Nucleotide-binding</keyword>
<reference evidence="9 10" key="1">
    <citation type="submission" date="2019-02" db="EMBL/GenBank/DDBJ databases">
        <title>Genome sequencing of the rare red list fungi Antrodiella citrinella (Flaviporus citrinellus).</title>
        <authorList>
            <person name="Buettner E."/>
            <person name="Kellner H."/>
        </authorList>
    </citation>
    <scope>NUCLEOTIDE SEQUENCE [LARGE SCALE GENOMIC DNA]</scope>
    <source>
        <strain evidence="9 10">DSM 108506</strain>
    </source>
</reference>
<feature type="compositionally biased region" description="Low complexity" evidence="7">
    <location>
        <begin position="69"/>
        <end position="83"/>
    </location>
</feature>
<dbReference type="SMART" id="SM00220">
    <property type="entry name" value="S_TKc"/>
    <property type="match status" value="1"/>
</dbReference>
<dbReference type="InterPro" id="IPR000719">
    <property type="entry name" value="Prot_kinase_dom"/>
</dbReference>
<evidence type="ECO:0000256" key="7">
    <source>
        <dbReference type="SAM" id="MobiDB-lite"/>
    </source>
</evidence>
<proteinExistence type="predicted"/>
<keyword evidence="1" id="KW-0723">Serine/threonine-protein kinase</keyword>
<keyword evidence="5 6" id="KW-0067">ATP-binding</keyword>
<feature type="region of interest" description="Disordered" evidence="7">
    <location>
        <begin position="870"/>
        <end position="899"/>
    </location>
</feature>
<feature type="region of interest" description="Disordered" evidence="7">
    <location>
        <begin position="1128"/>
        <end position="1147"/>
    </location>
</feature>
<dbReference type="SUPFAM" id="SSF56112">
    <property type="entry name" value="Protein kinase-like (PK-like)"/>
    <property type="match status" value="1"/>
</dbReference>
<evidence type="ECO:0000256" key="2">
    <source>
        <dbReference type="ARBA" id="ARBA00022679"/>
    </source>
</evidence>
<evidence type="ECO:0000259" key="8">
    <source>
        <dbReference type="PROSITE" id="PS50011"/>
    </source>
</evidence>
<dbReference type="PROSITE" id="PS00107">
    <property type="entry name" value="PROTEIN_KINASE_ATP"/>
    <property type="match status" value="1"/>
</dbReference>
<feature type="compositionally biased region" description="Low complexity" evidence="7">
    <location>
        <begin position="1138"/>
        <end position="1147"/>
    </location>
</feature>
<dbReference type="InterPro" id="IPR001245">
    <property type="entry name" value="Ser-Thr/Tyr_kinase_cat_dom"/>
</dbReference>
<protein>
    <recommendedName>
        <fullName evidence="8">Protein kinase domain-containing protein</fullName>
    </recommendedName>
</protein>
<feature type="compositionally biased region" description="Polar residues" evidence="7">
    <location>
        <begin position="1128"/>
        <end position="1137"/>
    </location>
</feature>
<dbReference type="PROSITE" id="PS50011">
    <property type="entry name" value="PROTEIN_KINASE_DOM"/>
    <property type="match status" value="1"/>
</dbReference>
<organism evidence="9 10">
    <name type="scientific">Antrodiella citrinella</name>
    <dbReference type="NCBI Taxonomy" id="2447956"/>
    <lineage>
        <taxon>Eukaryota</taxon>
        <taxon>Fungi</taxon>
        <taxon>Dikarya</taxon>
        <taxon>Basidiomycota</taxon>
        <taxon>Agaricomycotina</taxon>
        <taxon>Agaricomycetes</taxon>
        <taxon>Polyporales</taxon>
        <taxon>Steccherinaceae</taxon>
        <taxon>Antrodiella</taxon>
    </lineage>
</organism>
<evidence type="ECO:0000256" key="3">
    <source>
        <dbReference type="ARBA" id="ARBA00022741"/>
    </source>
</evidence>
<feature type="compositionally biased region" description="Basic and acidic residues" evidence="7">
    <location>
        <begin position="870"/>
        <end position="879"/>
    </location>
</feature>
<dbReference type="InterPro" id="IPR059179">
    <property type="entry name" value="MLKL-like_MCAfunc"/>
</dbReference>
<dbReference type="OrthoDB" id="1668230at2759"/>
<evidence type="ECO:0000256" key="4">
    <source>
        <dbReference type="ARBA" id="ARBA00022777"/>
    </source>
</evidence>
<dbReference type="PROSITE" id="PS00108">
    <property type="entry name" value="PROTEIN_KINASE_ST"/>
    <property type="match status" value="1"/>
</dbReference>
<dbReference type="InterPro" id="IPR011009">
    <property type="entry name" value="Kinase-like_dom_sf"/>
</dbReference>
<accession>A0A4S4MX18</accession>
<keyword evidence="2" id="KW-0808">Transferase</keyword>
<name>A0A4S4MX18_9APHY</name>
<feature type="compositionally biased region" description="Basic and acidic residues" evidence="7">
    <location>
        <begin position="141"/>
        <end position="152"/>
    </location>
</feature>
<gene>
    <name evidence="9" type="ORF">EUX98_g4033</name>
</gene>
<evidence type="ECO:0000313" key="9">
    <source>
        <dbReference type="EMBL" id="THH30137.1"/>
    </source>
</evidence>
<dbReference type="GO" id="GO:0004674">
    <property type="term" value="F:protein serine/threonine kinase activity"/>
    <property type="evidence" value="ECO:0007669"/>
    <property type="project" value="UniProtKB-KW"/>
</dbReference>
<dbReference type="PANTHER" id="PTHR44329:SF288">
    <property type="entry name" value="MITOGEN-ACTIVATED PROTEIN KINASE KINASE KINASE 20"/>
    <property type="match status" value="1"/>
</dbReference>
<evidence type="ECO:0000256" key="5">
    <source>
        <dbReference type="ARBA" id="ARBA00022840"/>
    </source>
</evidence>
<dbReference type="InterPro" id="IPR051681">
    <property type="entry name" value="Ser/Thr_Kinases-Pseudokinases"/>
</dbReference>
<feature type="compositionally biased region" description="Low complexity" evidence="7">
    <location>
        <begin position="537"/>
        <end position="566"/>
    </location>
</feature>
<keyword evidence="10" id="KW-1185">Reference proteome</keyword>
<dbReference type="Proteomes" id="UP000308730">
    <property type="component" value="Unassembled WGS sequence"/>
</dbReference>
<dbReference type="GO" id="GO:0005524">
    <property type="term" value="F:ATP binding"/>
    <property type="evidence" value="ECO:0007669"/>
    <property type="project" value="UniProtKB-UniRule"/>
</dbReference>
<dbReference type="InterPro" id="IPR008271">
    <property type="entry name" value="Ser/Thr_kinase_AS"/>
</dbReference>
<dbReference type="Gene3D" id="1.20.930.20">
    <property type="entry name" value="Adaptor protein Cbl, N-terminal domain"/>
    <property type="match status" value="1"/>
</dbReference>
<comment type="caution">
    <text evidence="9">The sequence shown here is derived from an EMBL/GenBank/DDBJ whole genome shotgun (WGS) entry which is preliminary data.</text>
</comment>
<dbReference type="PANTHER" id="PTHR44329">
    <property type="entry name" value="SERINE/THREONINE-PROTEIN KINASE TNNI3K-RELATED"/>
    <property type="match status" value="1"/>
</dbReference>
<dbReference type="Pfam" id="PF07714">
    <property type="entry name" value="PK_Tyr_Ser-Thr"/>
    <property type="match status" value="1"/>
</dbReference>
<feature type="compositionally biased region" description="Low complexity" evidence="7">
    <location>
        <begin position="19"/>
        <end position="39"/>
    </location>
</feature>
<evidence type="ECO:0000256" key="6">
    <source>
        <dbReference type="PROSITE-ProRule" id="PRU10141"/>
    </source>
</evidence>
<evidence type="ECO:0000256" key="1">
    <source>
        <dbReference type="ARBA" id="ARBA00022527"/>
    </source>
</evidence>
<dbReference type="EMBL" id="SGPM01000092">
    <property type="protein sequence ID" value="THH30137.1"/>
    <property type="molecule type" value="Genomic_DNA"/>
</dbReference>
<dbReference type="InterPro" id="IPR036537">
    <property type="entry name" value="Adaptor_Cbl_N_dom_sf"/>
</dbReference>
<keyword evidence="4" id="KW-0418">Kinase</keyword>
<dbReference type="CDD" id="cd21037">
    <property type="entry name" value="MLKL_NTD"/>
    <property type="match status" value="1"/>
</dbReference>
<dbReference type="GO" id="GO:0007166">
    <property type="term" value="P:cell surface receptor signaling pathway"/>
    <property type="evidence" value="ECO:0007669"/>
    <property type="project" value="InterPro"/>
</dbReference>
<feature type="region of interest" description="Disordered" evidence="7">
    <location>
        <begin position="1"/>
        <end position="157"/>
    </location>
</feature>